<evidence type="ECO:0000313" key="2">
    <source>
        <dbReference type="Proteomes" id="UP000582837"/>
    </source>
</evidence>
<evidence type="ECO:0008006" key="3">
    <source>
        <dbReference type="Google" id="ProtNLM"/>
    </source>
</evidence>
<dbReference type="Proteomes" id="UP000582837">
    <property type="component" value="Unassembled WGS sequence"/>
</dbReference>
<gene>
    <name evidence="1" type="ORF">HNQ61_001001</name>
</gene>
<protein>
    <recommendedName>
        <fullName evidence="3">SRPBCC family protein</fullName>
    </recommendedName>
</protein>
<dbReference type="InterPro" id="IPR023393">
    <property type="entry name" value="START-like_dom_sf"/>
</dbReference>
<dbReference type="RefSeq" id="WP_221239652.1">
    <property type="nucleotide sequence ID" value="NZ_JACHIA010000002.1"/>
</dbReference>
<organism evidence="1 2">
    <name type="scientific">Longimicrobium terrae</name>
    <dbReference type="NCBI Taxonomy" id="1639882"/>
    <lineage>
        <taxon>Bacteria</taxon>
        <taxon>Pseudomonadati</taxon>
        <taxon>Gemmatimonadota</taxon>
        <taxon>Longimicrobiia</taxon>
        <taxon>Longimicrobiales</taxon>
        <taxon>Longimicrobiaceae</taxon>
        <taxon>Longimicrobium</taxon>
    </lineage>
</organism>
<name>A0A841GX50_9BACT</name>
<reference evidence="1 2" key="1">
    <citation type="submission" date="2020-08" db="EMBL/GenBank/DDBJ databases">
        <title>Genomic Encyclopedia of Type Strains, Phase IV (KMG-IV): sequencing the most valuable type-strain genomes for metagenomic binning, comparative biology and taxonomic classification.</title>
        <authorList>
            <person name="Goeker M."/>
        </authorList>
    </citation>
    <scope>NUCLEOTIDE SEQUENCE [LARGE SCALE GENOMIC DNA]</scope>
    <source>
        <strain evidence="1 2">DSM 29007</strain>
    </source>
</reference>
<dbReference type="EMBL" id="JACHIA010000002">
    <property type="protein sequence ID" value="MBB6069386.1"/>
    <property type="molecule type" value="Genomic_DNA"/>
</dbReference>
<comment type="caution">
    <text evidence="1">The sequence shown here is derived from an EMBL/GenBank/DDBJ whole genome shotgun (WGS) entry which is preliminary data.</text>
</comment>
<sequence length="131" mass="14121">MRESRTLTVAIDCPAAEVYAFVADGANLPRWAAGLGTGARPVEGGWEVPTEAGTAFLRYADENVFGVLDHTVRLPQGGEVYVPMRVIADRETSLVLFTVFREAGMTDAQFAADVQAVAHDLDTLAALLRRV</sequence>
<dbReference type="Gene3D" id="3.30.530.20">
    <property type="match status" value="1"/>
</dbReference>
<dbReference type="AlphaFoldDB" id="A0A841GX50"/>
<proteinExistence type="predicted"/>
<accession>A0A841GX50</accession>
<keyword evidence="2" id="KW-1185">Reference proteome</keyword>
<evidence type="ECO:0000313" key="1">
    <source>
        <dbReference type="EMBL" id="MBB6069386.1"/>
    </source>
</evidence>
<dbReference type="SUPFAM" id="SSF55961">
    <property type="entry name" value="Bet v1-like"/>
    <property type="match status" value="1"/>
</dbReference>